<reference evidence="1" key="1">
    <citation type="submission" date="2020-08" db="EMBL/GenBank/DDBJ databases">
        <authorList>
            <person name="Uke A."/>
            <person name="Chhe C."/>
            <person name="Baramee S."/>
            <person name="Kosugi A."/>
        </authorList>
    </citation>
    <scope>NUCLEOTIDE SEQUENCE</scope>
    <source>
        <strain evidence="1">DA-C8</strain>
    </source>
</reference>
<dbReference type="RefSeq" id="WP_276569091.1">
    <property type="nucleotide sequence ID" value="NZ_BMAQ01000006.1"/>
</dbReference>
<keyword evidence="2" id="KW-1185">Reference proteome</keyword>
<dbReference type="InterPro" id="IPR036721">
    <property type="entry name" value="RCK_C_sf"/>
</dbReference>
<dbReference type="Gene3D" id="3.30.70.1450">
    <property type="entry name" value="Regulator of K+ conductance, C-terminal domain"/>
    <property type="match status" value="1"/>
</dbReference>
<dbReference type="Proteomes" id="UP000654993">
    <property type="component" value="Unassembled WGS sequence"/>
</dbReference>
<sequence>MIEKEKQNINPGPDYVIPAEAILVVAGERQNIKRMKENLMNN</sequence>
<gene>
    <name evidence="1" type="ORF">PRECH8_11140</name>
</gene>
<evidence type="ECO:0008006" key="3">
    <source>
        <dbReference type="Google" id="ProtNLM"/>
    </source>
</evidence>
<dbReference type="SUPFAM" id="SSF116726">
    <property type="entry name" value="TrkA C-terminal domain-like"/>
    <property type="match status" value="1"/>
</dbReference>
<organism evidence="1 2">
    <name type="scientific">Insulibacter thermoxylanivorax</name>
    <dbReference type="NCBI Taxonomy" id="2749268"/>
    <lineage>
        <taxon>Bacteria</taxon>
        <taxon>Bacillati</taxon>
        <taxon>Bacillota</taxon>
        <taxon>Bacilli</taxon>
        <taxon>Bacillales</taxon>
        <taxon>Paenibacillaceae</taxon>
        <taxon>Insulibacter</taxon>
    </lineage>
</organism>
<evidence type="ECO:0000313" key="1">
    <source>
        <dbReference type="EMBL" id="GFR37818.1"/>
    </source>
</evidence>
<dbReference type="GO" id="GO:0006813">
    <property type="term" value="P:potassium ion transport"/>
    <property type="evidence" value="ECO:0007669"/>
    <property type="project" value="InterPro"/>
</dbReference>
<evidence type="ECO:0000313" key="2">
    <source>
        <dbReference type="Proteomes" id="UP000654993"/>
    </source>
</evidence>
<dbReference type="EMBL" id="BMAQ01000006">
    <property type="protein sequence ID" value="GFR37818.1"/>
    <property type="molecule type" value="Genomic_DNA"/>
</dbReference>
<comment type="caution">
    <text evidence="1">The sequence shown here is derived from an EMBL/GenBank/DDBJ whole genome shotgun (WGS) entry which is preliminary data.</text>
</comment>
<accession>A0A916QEX9</accession>
<dbReference type="AlphaFoldDB" id="A0A916QEX9"/>
<name>A0A916QEX9_9BACL</name>
<reference evidence="1" key="2">
    <citation type="journal article" date="2021" name="Data Brief">
        <title>Draft genome sequence data of the facultative, thermophilic, xylanolytic bacterium Paenibacillus sp. strain DA-C8.</title>
        <authorList>
            <person name="Chhe C."/>
            <person name="Uke A."/>
            <person name="Baramee S."/>
            <person name="Ungkulpasvich U."/>
            <person name="Tachaapaikoon C."/>
            <person name="Pason P."/>
            <person name="Waeonukul R."/>
            <person name="Ratanakhanokchai K."/>
            <person name="Kosugi A."/>
        </authorList>
    </citation>
    <scope>NUCLEOTIDE SEQUENCE</scope>
    <source>
        <strain evidence="1">DA-C8</strain>
    </source>
</reference>
<protein>
    <recommendedName>
        <fullName evidence="3">TrkA-C domain-containing protein</fullName>
    </recommendedName>
</protein>
<proteinExistence type="predicted"/>